<dbReference type="AlphaFoldDB" id="A0ABD0RIH9"/>
<feature type="region of interest" description="Disordered" evidence="1">
    <location>
        <begin position="148"/>
        <end position="177"/>
    </location>
</feature>
<feature type="compositionally biased region" description="Low complexity" evidence="1">
    <location>
        <begin position="149"/>
        <end position="167"/>
    </location>
</feature>
<evidence type="ECO:0000313" key="3">
    <source>
        <dbReference type="Proteomes" id="UP001529510"/>
    </source>
</evidence>
<sequence length="407" mass="44820">SITSVHSQPCESHSLLQVPGVPPHSQFNYLPKIPPPMPSPTHSIGRTLRRQVYSRLSASLLFCACRPHFHIVLCLFFQEAIKNDSIDVQNFDSKDNPDRQAGITTGSFKLRVPRIAGPSIPQGSPLLPPRGHAPSVCTFQHPRSQHNILSRAPSLASSSRSTSPSGSMFDSADPTDEEVRHINSTARLWVGVQAEARSHSLSPYTTSGMLLPVPVKNCSSAANLSVKDPKKCFSVDTEGFLEKPYGTDDHRRHSIEICSSVDEGLFGQELSEKRHVPMRGQSLHIPRKKKMSPPCISIEPPFETEAPGSLASMKKLSESSMLLRRRTPSYDLALQRDSMDLPENQLSTQPLIKVERHPSHCAEYLSLPHPTPMGGLAGILCESTQPPPFDSRFEESTDFGSVNRTAQ</sequence>
<feature type="region of interest" description="Disordered" evidence="1">
    <location>
        <begin position="276"/>
        <end position="295"/>
    </location>
</feature>
<dbReference type="EMBL" id="JAMKFB020000003">
    <property type="protein sequence ID" value="KAL0197285.1"/>
    <property type="molecule type" value="Genomic_DNA"/>
</dbReference>
<name>A0ABD0RIH9_CIRMR</name>
<dbReference type="Proteomes" id="UP001529510">
    <property type="component" value="Unassembled WGS sequence"/>
</dbReference>
<accession>A0ABD0RIH9</accession>
<organism evidence="2 3">
    <name type="scientific">Cirrhinus mrigala</name>
    <name type="common">Mrigala</name>
    <dbReference type="NCBI Taxonomy" id="683832"/>
    <lineage>
        <taxon>Eukaryota</taxon>
        <taxon>Metazoa</taxon>
        <taxon>Chordata</taxon>
        <taxon>Craniata</taxon>
        <taxon>Vertebrata</taxon>
        <taxon>Euteleostomi</taxon>
        <taxon>Actinopterygii</taxon>
        <taxon>Neopterygii</taxon>
        <taxon>Teleostei</taxon>
        <taxon>Ostariophysi</taxon>
        <taxon>Cypriniformes</taxon>
        <taxon>Cyprinidae</taxon>
        <taxon>Labeoninae</taxon>
        <taxon>Labeonini</taxon>
        <taxon>Cirrhinus</taxon>
    </lineage>
</organism>
<gene>
    <name evidence="2" type="ORF">M9458_005825</name>
</gene>
<keyword evidence="3" id="KW-1185">Reference proteome</keyword>
<evidence type="ECO:0000313" key="2">
    <source>
        <dbReference type="EMBL" id="KAL0197285.1"/>
    </source>
</evidence>
<reference evidence="2 3" key="1">
    <citation type="submission" date="2024-05" db="EMBL/GenBank/DDBJ databases">
        <title>Genome sequencing and assembly of Indian major carp, Cirrhinus mrigala (Hamilton, 1822).</title>
        <authorList>
            <person name="Mohindra V."/>
            <person name="Chowdhury L.M."/>
            <person name="Lal K."/>
            <person name="Jena J.K."/>
        </authorList>
    </citation>
    <scope>NUCLEOTIDE SEQUENCE [LARGE SCALE GENOMIC DNA]</scope>
    <source>
        <strain evidence="2">CM1030</strain>
        <tissue evidence="2">Blood</tissue>
    </source>
</reference>
<feature type="compositionally biased region" description="Polar residues" evidence="1">
    <location>
        <begin position="398"/>
        <end position="407"/>
    </location>
</feature>
<protein>
    <submittedName>
        <fullName evidence="2">Uncharacterized protein</fullName>
    </submittedName>
</protein>
<feature type="region of interest" description="Disordered" evidence="1">
    <location>
        <begin position="383"/>
        <end position="407"/>
    </location>
</feature>
<evidence type="ECO:0000256" key="1">
    <source>
        <dbReference type="SAM" id="MobiDB-lite"/>
    </source>
</evidence>
<proteinExistence type="predicted"/>
<comment type="caution">
    <text evidence="2">The sequence shown here is derived from an EMBL/GenBank/DDBJ whole genome shotgun (WGS) entry which is preliminary data.</text>
</comment>
<feature type="non-terminal residue" evidence="2">
    <location>
        <position position="1"/>
    </location>
</feature>